<dbReference type="AlphaFoldDB" id="A0A9N8HEI1"/>
<sequence length="258" mass="28486">MAQTTSGPADGGSVGDPHFKTWAGKWYDYHGICDLVLLKLDDFANGQGTDIVIRTAGRGSFSYIETAAIRIGQDILEVTGWGAYAVNGVEHADLPMDLGGFKFEKWWSNTKKPVFMIHLDGGEHIKISTKKELVSVKVENATQATFGASVGLMGSYNDGIWFARDGETVMTDPIAFGEEWQVLNTEANLFEMDRFPQFPQRCQLSQATRTGRRRLGEAIAQEAAEEACAHWDDEHMDLCVFDVLATGDLELAESGDYF</sequence>
<feature type="domain" description="VWFD" evidence="1">
    <location>
        <begin position="9"/>
        <end position="188"/>
    </location>
</feature>
<evidence type="ECO:0000313" key="3">
    <source>
        <dbReference type="Proteomes" id="UP001153069"/>
    </source>
</evidence>
<comment type="caution">
    <text evidence="2">The sequence shown here is derived from an EMBL/GenBank/DDBJ whole genome shotgun (WGS) entry which is preliminary data.</text>
</comment>
<proteinExistence type="predicted"/>
<dbReference type="Proteomes" id="UP001153069">
    <property type="component" value="Unassembled WGS sequence"/>
</dbReference>
<keyword evidence="3" id="KW-1185">Reference proteome</keyword>
<evidence type="ECO:0000259" key="1">
    <source>
        <dbReference type="PROSITE" id="PS51233"/>
    </source>
</evidence>
<dbReference type="OrthoDB" id="47453at2759"/>
<gene>
    <name evidence="2" type="ORF">SEMRO_388_G132321.1</name>
</gene>
<organism evidence="2 3">
    <name type="scientific">Seminavis robusta</name>
    <dbReference type="NCBI Taxonomy" id="568900"/>
    <lineage>
        <taxon>Eukaryota</taxon>
        <taxon>Sar</taxon>
        <taxon>Stramenopiles</taxon>
        <taxon>Ochrophyta</taxon>
        <taxon>Bacillariophyta</taxon>
        <taxon>Bacillariophyceae</taxon>
        <taxon>Bacillariophycidae</taxon>
        <taxon>Naviculales</taxon>
        <taxon>Naviculaceae</taxon>
        <taxon>Seminavis</taxon>
    </lineage>
</organism>
<protein>
    <recommendedName>
        <fullName evidence="1">VWFD domain-containing protein</fullName>
    </recommendedName>
</protein>
<evidence type="ECO:0000313" key="2">
    <source>
        <dbReference type="EMBL" id="CAB9509395.1"/>
    </source>
</evidence>
<reference evidence="2" key="1">
    <citation type="submission" date="2020-06" db="EMBL/GenBank/DDBJ databases">
        <authorList>
            <consortium name="Plant Systems Biology data submission"/>
        </authorList>
    </citation>
    <scope>NUCLEOTIDE SEQUENCE</scope>
    <source>
        <strain evidence="2">D6</strain>
    </source>
</reference>
<name>A0A9N8HEI1_9STRA</name>
<dbReference type="InterPro" id="IPR001846">
    <property type="entry name" value="VWF_type-D"/>
</dbReference>
<accession>A0A9N8HEI1</accession>
<dbReference type="PROSITE" id="PS51233">
    <property type="entry name" value="VWFD"/>
    <property type="match status" value="1"/>
</dbReference>
<dbReference type="EMBL" id="CAICTM010000387">
    <property type="protein sequence ID" value="CAB9509395.1"/>
    <property type="molecule type" value="Genomic_DNA"/>
</dbReference>